<reference evidence="1 2" key="1">
    <citation type="submission" date="2015-12" db="EMBL/GenBank/DDBJ databases">
        <title>Draft genome sequence of Mesorhizobium sp. UFLA 01-765, a multitolerant efficient symbiont and plant-growth promoting strain isolated from Zn-mining soil using Leucaena leucocephala as a trap plant.</title>
        <authorList>
            <person name="Rangel W.M."/>
            <person name="Thijs S."/>
            <person name="Longatti S.M."/>
            <person name="Moreira F.M."/>
            <person name="Weyens N."/>
            <person name="Vangronsveld J."/>
            <person name="Van Hamme J.D."/>
            <person name="Bottos E.M."/>
            <person name="Rineau F."/>
        </authorList>
    </citation>
    <scope>NUCLEOTIDE SEQUENCE [LARGE SCALE GENOMIC DNA]</scope>
    <source>
        <strain evidence="1 2">UFLA 01-765</strain>
    </source>
</reference>
<protein>
    <submittedName>
        <fullName evidence="1">Uncharacterized protein</fullName>
    </submittedName>
</protein>
<comment type="caution">
    <text evidence="1">The sequence shown here is derived from an EMBL/GenBank/DDBJ whole genome shotgun (WGS) entry which is preliminary data.</text>
</comment>
<dbReference type="EMBL" id="LPWA01000116">
    <property type="protein sequence ID" value="KUM25587.1"/>
    <property type="molecule type" value="Genomic_DNA"/>
</dbReference>
<sequence>MVASAHGAKIGGALQAVEGALWTWRLLILAGVGDLVDQMALQLGHRFVLCRLAPSLAAVLPPATIKGRDRPVPGAGAWAMMLAFDAANTVRAKEGGREVMLRPPTPMTVRPQSGQMRGALIADELRRLDDRR</sequence>
<dbReference type="AlphaFoldDB" id="A0A101KRD7"/>
<organism evidence="1 2">
    <name type="scientific">Rhizobium loti</name>
    <name type="common">Mesorhizobium loti</name>
    <dbReference type="NCBI Taxonomy" id="381"/>
    <lineage>
        <taxon>Bacteria</taxon>
        <taxon>Pseudomonadati</taxon>
        <taxon>Pseudomonadota</taxon>
        <taxon>Alphaproteobacteria</taxon>
        <taxon>Hyphomicrobiales</taxon>
        <taxon>Phyllobacteriaceae</taxon>
        <taxon>Mesorhizobium</taxon>
    </lineage>
</organism>
<gene>
    <name evidence="1" type="ORF">AU467_25795</name>
</gene>
<dbReference type="Proteomes" id="UP000053176">
    <property type="component" value="Unassembled WGS sequence"/>
</dbReference>
<evidence type="ECO:0000313" key="2">
    <source>
        <dbReference type="Proteomes" id="UP000053176"/>
    </source>
</evidence>
<evidence type="ECO:0000313" key="1">
    <source>
        <dbReference type="EMBL" id="KUM25587.1"/>
    </source>
</evidence>
<proteinExistence type="predicted"/>
<accession>A0A101KRD7</accession>
<name>A0A101KRD7_RHILI</name>